<evidence type="ECO:0000256" key="3">
    <source>
        <dbReference type="ARBA" id="ARBA00023002"/>
    </source>
</evidence>
<keyword evidence="3 5" id="KW-0560">Oxidoreductase</keyword>
<dbReference type="GO" id="GO:0009228">
    <property type="term" value="P:thiamine biosynthetic process"/>
    <property type="evidence" value="ECO:0007669"/>
    <property type="project" value="UniProtKB-KW"/>
</dbReference>
<reference evidence="5" key="1">
    <citation type="journal article" date="2020" name="mSystems">
        <title>Genome- and Community-Level Interaction Insights into Carbon Utilization and Element Cycling Functions of Hydrothermarchaeota in Hydrothermal Sediment.</title>
        <authorList>
            <person name="Zhou Z."/>
            <person name="Liu Y."/>
            <person name="Xu W."/>
            <person name="Pan J."/>
            <person name="Luo Z.H."/>
            <person name="Li M."/>
        </authorList>
    </citation>
    <scope>NUCLEOTIDE SEQUENCE</scope>
    <source>
        <strain evidence="5">SpSt-997</strain>
    </source>
</reference>
<comment type="caution">
    <text evidence="5">The sequence shown here is derived from an EMBL/GenBank/DDBJ whole genome shotgun (WGS) entry which is preliminary data.</text>
</comment>
<organism evidence="5">
    <name type="scientific">Acidicaldus sp</name>
    <dbReference type="NCBI Taxonomy" id="1872105"/>
    <lineage>
        <taxon>Bacteria</taxon>
        <taxon>Pseudomonadati</taxon>
        <taxon>Pseudomonadota</taxon>
        <taxon>Alphaproteobacteria</taxon>
        <taxon>Acetobacterales</taxon>
        <taxon>Acetobacteraceae</taxon>
        <taxon>Acidicaldus</taxon>
    </lineage>
</organism>
<accession>A0A8J4H9Q7</accession>
<dbReference type="Gene3D" id="3.30.9.10">
    <property type="entry name" value="D-Amino Acid Oxidase, subunit A, domain 2"/>
    <property type="match status" value="1"/>
</dbReference>
<dbReference type="InterPro" id="IPR036188">
    <property type="entry name" value="FAD/NAD-bd_sf"/>
</dbReference>
<evidence type="ECO:0000256" key="2">
    <source>
        <dbReference type="ARBA" id="ARBA00022977"/>
    </source>
</evidence>
<dbReference type="NCBIfam" id="TIGR02352">
    <property type="entry name" value="thiamin_ThiO"/>
    <property type="match status" value="1"/>
</dbReference>
<dbReference type="AlphaFoldDB" id="A0A8J4H9Q7"/>
<feature type="domain" description="FAD dependent oxidoreductase" evidence="4">
    <location>
        <begin position="8"/>
        <end position="353"/>
    </location>
</feature>
<dbReference type="SUPFAM" id="SSF51905">
    <property type="entry name" value="FAD/NAD(P)-binding domain"/>
    <property type="match status" value="1"/>
</dbReference>
<dbReference type="GO" id="GO:0050660">
    <property type="term" value="F:flavin adenine dinucleotide binding"/>
    <property type="evidence" value="ECO:0007669"/>
    <property type="project" value="InterPro"/>
</dbReference>
<proteinExistence type="predicted"/>
<dbReference type="GO" id="GO:0009229">
    <property type="term" value="P:thiamine diphosphate biosynthetic process"/>
    <property type="evidence" value="ECO:0007669"/>
    <property type="project" value="UniProtKB-UniPathway"/>
</dbReference>
<sequence>MSAPPATAIVGGGIIGLAIGWRLAQAGVGVEIFEREAAGRGASWAAAGMLAAGVESEPGEAALCRLNRLGQALWPDFAAELERAAGLSVGLRREGTIEIALTRDDAAKLRHVFDFQRAQGVTLEWLTPAEARAREPHLGTQLAGAVFSPHDHQVDNRAVVVALRRAFLAAGGVLREAAPVAAVVCAGDRVTGLELGTGEFRPCHRVVLAAGPWSSLLAGLPEAARPAVRPIKGQMLALGMDPAAPLLSHVLWTPRVYLVPRGDGRLIVGATTEERGFDTAITAGGMFSLLEGAWRALPAIEELPIIETWVGFRPGSRDDAPLLGPHGPEGLVFATGHHRNGILLAPLTAQLIVRYLLEGAIDPAMRPFLPDRFAAREVPVG</sequence>
<protein>
    <submittedName>
        <fullName evidence="5">Glycine oxidase ThiO</fullName>
        <ecNumber evidence="5">1.4.3.19</ecNumber>
    </submittedName>
</protein>
<comment type="pathway">
    <text evidence="1">Cofactor biosynthesis; thiamine diphosphate biosynthesis.</text>
</comment>
<keyword evidence="2" id="KW-0784">Thiamine biosynthesis</keyword>
<dbReference type="SUPFAM" id="SSF54373">
    <property type="entry name" value="FAD-linked reductases, C-terminal domain"/>
    <property type="match status" value="1"/>
</dbReference>
<dbReference type="InterPro" id="IPR012727">
    <property type="entry name" value="Gly_oxidase_ThiO"/>
</dbReference>
<dbReference type="Gene3D" id="3.50.50.60">
    <property type="entry name" value="FAD/NAD(P)-binding domain"/>
    <property type="match status" value="1"/>
</dbReference>
<dbReference type="EC" id="1.4.3.19" evidence="5"/>
<dbReference type="InterPro" id="IPR006076">
    <property type="entry name" value="FAD-dep_OxRdtase"/>
</dbReference>
<dbReference type="PANTHER" id="PTHR13847:SF289">
    <property type="entry name" value="GLYCINE OXIDASE"/>
    <property type="match status" value="1"/>
</dbReference>
<name>A0A8J4H9Q7_9PROT</name>
<evidence type="ECO:0000313" key="5">
    <source>
        <dbReference type="EMBL" id="HGC42864.1"/>
    </source>
</evidence>
<gene>
    <name evidence="5" type="primary">thiO</name>
    <name evidence="5" type="ORF">ENY07_06555</name>
</gene>
<dbReference type="GO" id="GO:0043799">
    <property type="term" value="F:glycine oxidase activity"/>
    <property type="evidence" value="ECO:0007669"/>
    <property type="project" value="UniProtKB-EC"/>
</dbReference>
<evidence type="ECO:0000256" key="1">
    <source>
        <dbReference type="ARBA" id="ARBA00004948"/>
    </source>
</evidence>
<dbReference type="Pfam" id="PF01266">
    <property type="entry name" value="DAO"/>
    <property type="match status" value="1"/>
</dbReference>
<dbReference type="PANTHER" id="PTHR13847">
    <property type="entry name" value="SARCOSINE DEHYDROGENASE-RELATED"/>
    <property type="match status" value="1"/>
</dbReference>
<evidence type="ECO:0000259" key="4">
    <source>
        <dbReference type="Pfam" id="PF01266"/>
    </source>
</evidence>
<dbReference type="EMBL" id="DTQM01000121">
    <property type="protein sequence ID" value="HGC42864.1"/>
    <property type="molecule type" value="Genomic_DNA"/>
</dbReference>
<dbReference type="GO" id="GO:0005737">
    <property type="term" value="C:cytoplasm"/>
    <property type="evidence" value="ECO:0007669"/>
    <property type="project" value="TreeGrafter"/>
</dbReference>
<dbReference type="UniPathway" id="UPA00060"/>